<dbReference type="InterPro" id="IPR029058">
    <property type="entry name" value="AB_hydrolase_fold"/>
</dbReference>
<reference evidence="4" key="1">
    <citation type="submission" date="2018-12" db="EMBL/GenBank/DDBJ databases">
        <title>Complete genome sequence of an uncultured bacterium of the candidate phylum Bipolaricaulota.</title>
        <authorList>
            <person name="Kadnikov V.V."/>
            <person name="Mardanov A.V."/>
            <person name="Beletsky A.V."/>
            <person name="Frank Y.A."/>
            <person name="Karnachuk O.V."/>
            <person name="Ravin N.V."/>
        </authorList>
    </citation>
    <scope>NUCLEOTIDE SEQUENCE [LARGE SCALE GENOMIC DNA]</scope>
</reference>
<dbReference type="PANTHER" id="PTHR43798:SF31">
    <property type="entry name" value="AB HYDROLASE SUPERFAMILY PROTEIN YCLE"/>
    <property type="match status" value="1"/>
</dbReference>
<dbReference type="SUPFAM" id="SSF53474">
    <property type="entry name" value="alpha/beta-Hydrolases"/>
    <property type="match status" value="1"/>
</dbReference>
<dbReference type="PRINTS" id="PR00111">
    <property type="entry name" value="ABHYDROLASE"/>
</dbReference>
<accession>A0A410FUF8</accession>
<dbReference type="InterPro" id="IPR050266">
    <property type="entry name" value="AB_hydrolase_sf"/>
</dbReference>
<dbReference type="KEGG" id="bih:BIP78_0846"/>
<evidence type="ECO:0000259" key="2">
    <source>
        <dbReference type="Pfam" id="PF00561"/>
    </source>
</evidence>
<organism evidence="3 4">
    <name type="scientific">Bipolaricaulis sibiricus</name>
    <dbReference type="NCBI Taxonomy" id="2501609"/>
    <lineage>
        <taxon>Bacteria</taxon>
        <taxon>Candidatus Bipolaricaulota</taxon>
        <taxon>Candidatus Bipolaricaulia</taxon>
        <taxon>Candidatus Bipolaricaulales</taxon>
        <taxon>Candidatus Bipolaricaulaceae</taxon>
        <taxon>Candidatus Bipolaricaulis</taxon>
    </lineage>
</organism>
<dbReference type="Pfam" id="PF00561">
    <property type="entry name" value="Abhydrolase_1"/>
    <property type="match status" value="1"/>
</dbReference>
<dbReference type="Gene3D" id="3.40.50.1820">
    <property type="entry name" value="alpha/beta hydrolase"/>
    <property type="match status" value="1"/>
</dbReference>
<dbReference type="PANTHER" id="PTHR43798">
    <property type="entry name" value="MONOACYLGLYCEROL LIPASE"/>
    <property type="match status" value="1"/>
</dbReference>
<dbReference type="Proteomes" id="UP000287233">
    <property type="component" value="Chromosome"/>
</dbReference>
<name>A0A410FUF8_BIPS1</name>
<dbReference type="AlphaFoldDB" id="A0A410FUF8"/>
<evidence type="ECO:0000313" key="3">
    <source>
        <dbReference type="EMBL" id="QAA76612.1"/>
    </source>
</evidence>
<sequence>MIPTIEGVEAKRVTTGRLATRVLFTGPEDGIPVLFLHGNLASATWWEETMVRLPTGYRGIAPDQRGYGDADPEAKIDARRGLGDLADDALALLDALGVERAHVVGSSLGGNVVWHLLARAPGRLRSATLVAPGSPYGFGATEGLAGTPTTPDFAGSGAGLVNPELVGRLAQGDRSTDSPFSPRAALRTLVFGAGFVPAREEDLLSATLAVHLGEKDYPGDFVRSPHWPFVAPGAWGPNNALSPKYVLSPEEIVAATPKVPVLWVRGARDLAVSDAAASDPGNLGRVGLLPGWPGPEAYPPQPMVGQTRRVLERYAAAGGSFAEVVLPGSGHVPFLDDPDGFDRAFHAHLARAR</sequence>
<protein>
    <submittedName>
        <fullName evidence="3">Hydrolase, alpha/beta fold family</fullName>
    </submittedName>
</protein>
<dbReference type="PRINTS" id="PR00412">
    <property type="entry name" value="EPOXHYDRLASE"/>
</dbReference>
<dbReference type="GO" id="GO:0016020">
    <property type="term" value="C:membrane"/>
    <property type="evidence" value="ECO:0007669"/>
    <property type="project" value="TreeGrafter"/>
</dbReference>
<dbReference type="InterPro" id="IPR000073">
    <property type="entry name" value="AB_hydrolase_1"/>
</dbReference>
<evidence type="ECO:0000313" key="4">
    <source>
        <dbReference type="Proteomes" id="UP000287233"/>
    </source>
</evidence>
<evidence type="ECO:0000256" key="1">
    <source>
        <dbReference type="ARBA" id="ARBA00022801"/>
    </source>
</evidence>
<dbReference type="EMBL" id="CP034928">
    <property type="protein sequence ID" value="QAA76612.1"/>
    <property type="molecule type" value="Genomic_DNA"/>
</dbReference>
<keyword evidence="1 3" id="KW-0378">Hydrolase</keyword>
<proteinExistence type="predicted"/>
<gene>
    <name evidence="3" type="ORF">BIP78_0846</name>
</gene>
<feature type="domain" description="AB hydrolase-1" evidence="2">
    <location>
        <begin position="32"/>
        <end position="138"/>
    </location>
</feature>
<dbReference type="GO" id="GO:0016787">
    <property type="term" value="F:hydrolase activity"/>
    <property type="evidence" value="ECO:0007669"/>
    <property type="project" value="UniProtKB-KW"/>
</dbReference>
<dbReference type="InterPro" id="IPR000639">
    <property type="entry name" value="Epox_hydrolase-like"/>
</dbReference>